<dbReference type="PANTHER" id="PTHR34883:SF8">
    <property type="entry name" value="EXTRACELLULAR SERINE-RICH PROTEIN (AFU_ORTHOLOGUE AFUA_6G00670)"/>
    <property type="match status" value="1"/>
</dbReference>
<comment type="caution">
    <text evidence="3">The sequence shown here is derived from an EMBL/GenBank/DDBJ whole genome shotgun (WGS) entry which is preliminary data.</text>
</comment>
<protein>
    <submittedName>
        <fullName evidence="3">Uncharacterized protein</fullName>
    </submittedName>
</protein>
<feature type="compositionally biased region" description="Polar residues" evidence="1">
    <location>
        <begin position="74"/>
        <end position="88"/>
    </location>
</feature>
<keyword evidence="2" id="KW-0812">Transmembrane</keyword>
<dbReference type="VEuPathDB" id="FungiDB:FOZG_15681"/>
<dbReference type="AlphaFoldDB" id="A0A420M8Y7"/>
<feature type="transmembrane region" description="Helical" evidence="2">
    <location>
        <begin position="376"/>
        <end position="400"/>
    </location>
</feature>
<evidence type="ECO:0000256" key="1">
    <source>
        <dbReference type="SAM" id="MobiDB-lite"/>
    </source>
</evidence>
<keyword evidence="2" id="KW-1133">Transmembrane helix</keyword>
<reference evidence="3 4" key="1">
    <citation type="journal article" date="2018" name="Sci. Rep.">
        <title>Characterisation of pathogen-specific regions and novel effector candidates in Fusarium oxysporum f. sp. cepae.</title>
        <authorList>
            <person name="Armitage A.D."/>
            <person name="Taylor A."/>
            <person name="Sobczyk M.K."/>
            <person name="Baxter L."/>
            <person name="Greenfield B.P."/>
            <person name="Bates H.J."/>
            <person name="Wilson F."/>
            <person name="Jackson A.C."/>
            <person name="Ott S."/>
            <person name="Harrison R.J."/>
            <person name="Clarkson J.P."/>
        </authorList>
    </citation>
    <scope>NUCLEOTIDE SEQUENCE [LARGE SCALE GENOMIC DNA]</scope>
    <source>
        <strain evidence="3 4">Fo_A13</strain>
    </source>
</reference>
<feature type="transmembrane region" description="Helical" evidence="2">
    <location>
        <begin position="20"/>
        <end position="39"/>
    </location>
</feature>
<dbReference type="VEuPathDB" id="FungiDB:FOXG_10230"/>
<evidence type="ECO:0000313" key="3">
    <source>
        <dbReference type="EMBL" id="RKK60878.1"/>
    </source>
</evidence>
<dbReference type="InterPro" id="IPR052953">
    <property type="entry name" value="Ser-rich/MCO-related"/>
</dbReference>
<dbReference type="Proteomes" id="UP000285084">
    <property type="component" value="Unassembled WGS sequence"/>
</dbReference>
<accession>A0A420M8Y7</accession>
<dbReference type="VEuPathDB" id="FungiDB:HZS61_001952"/>
<dbReference type="VEuPathDB" id="FungiDB:FOXG_21084"/>
<dbReference type="VEuPathDB" id="FungiDB:FOC4_g10010243"/>
<feature type="compositionally biased region" description="Polar residues" evidence="1">
    <location>
        <begin position="911"/>
        <end position="920"/>
    </location>
</feature>
<dbReference type="VEuPathDB" id="FungiDB:FOMG_15954"/>
<dbReference type="VEuPathDB" id="FungiDB:FOC1_g10000847"/>
<sequence length="939" mass="104041">MVITNDLPRFRVRVNDTEPIFYYSGAPGACILSHMMGVVNPLKNETLFGWSEKANDVDYQLTPGEPFSTEEDFGTSTISATPSSTGGSANHHVDDNSHGHGLSAGAVVGIAVGGTVVLILAIGAIYLYGRRGDFDKTSRKTFRSITVPIHPDTTPHGFEASSDPRLSQAADAEMDTLPGNGLMGEAGSQTTNQSIRFLYHEPKRHAPRSTTASTSFSRFLLSKMHFRMLPRSLGHKLDPSRRFKDLDNNEPLKEVCSNNRSSALWHFIIFHLPAVLVTTTLLVLHIKNIRWAQSRPTADELAALQFAAKVQESLILISLTDILLHRIRYGLLGNNGAPLGFLSSPFNLGFSLRYLVSQEFWSAMLNPASNRYFHGATAAMIFVFALLGLAAGPSSAIAMIPRYDWWQLSESAFLSTYSKEKAFIVERDPYPMKFGSKQLPGPHACFNSGDPDNTQTCVNRDLSPMLQELGRIIDHGLEHPLLNNITVSGPFRNGLDRPITFSVNNFSYIEPQLEESAFAVTPMDFVAHSLGEDVAMGGTVVQPPQLLKSEALTVSGKEKWKQPLVAVHCENFDWRHKLNKTSAKFVFDDILYNKTTVSLDLNNTLKLLQNISINDDDGASRPVASLLLDIQHLLPVPITATILLAYPDGDWGVLDLEKSLIHSYLCLVQARWVEAEVFVHPRESLEVQSHLGFPTRDAMDYIRRKPDSQNTIKVSLEWLRGIGVPPIPEISTFAEPFDSPPESVTTLQDNPAFRQGINMCTAEFRPTCIPAFLAVYLANAMSRFTQLPDYGSRSPQPNSTVIFNTWFDHVYAYGIEDSATVPLAFTALLLQAFIALIHFALTVFARQPWHCSTWGNFGQLLPLALRSNPSDELRNVGAGVQNSRTWKLMTVVREVGQKRQLEMVITTPTSISRQGQTNTNGEERGATQMKIPQVGIKYG</sequence>
<dbReference type="PANTHER" id="PTHR34883">
    <property type="entry name" value="SERINE-RICH PROTEIN, PUTATIVE-RELATED-RELATED"/>
    <property type="match status" value="1"/>
</dbReference>
<name>A0A420M8Y7_FUSOX</name>
<gene>
    <name evidence="3" type="ORF">BFJ69_g17193</name>
</gene>
<feature type="region of interest" description="Disordered" evidence="1">
    <location>
        <begin position="911"/>
        <end position="939"/>
    </location>
</feature>
<dbReference type="VEuPathDB" id="FungiDB:FOIG_08387"/>
<evidence type="ECO:0000313" key="4">
    <source>
        <dbReference type="Proteomes" id="UP000285084"/>
    </source>
</evidence>
<keyword evidence="2" id="KW-0472">Membrane</keyword>
<dbReference type="VEuPathDB" id="FungiDB:FOC4_g10000301"/>
<evidence type="ECO:0000256" key="2">
    <source>
        <dbReference type="SAM" id="Phobius"/>
    </source>
</evidence>
<feature type="transmembrane region" description="Helical" evidence="2">
    <location>
        <begin position="104"/>
        <end position="129"/>
    </location>
</feature>
<dbReference type="VEuPathDB" id="FungiDB:FOMG_09806"/>
<proteinExistence type="predicted"/>
<dbReference type="VEuPathDB" id="FungiDB:FOZG_14531"/>
<dbReference type="EMBL" id="MRCX01000687">
    <property type="protein sequence ID" value="RKK60878.1"/>
    <property type="molecule type" value="Genomic_DNA"/>
</dbReference>
<dbReference type="VEuPathDB" id="FungiDB:FOC1_g10004339"/>
<feature type="region of interest" description="Disordered" evidence="1">
    <location>
        <begin position="64"/>
        <end position="97"/>
    </location>
</feature>
<dbReference type="VEuPathDB" id="FungiDB:FOIG_16700"/>
<feature type="transmembrane region" description="Helical" evidence="2">
    <location>
        <begin position="336"/>
        <end position="356"/>
    </location>
</feature>
<dbReference type="VEuPathDB" id="FungiDB:HZS61_011586"/>
<organism evidence="3 4">
    <name type="scientific">Fusarium oxysporum</name>
    <name type="common">Fusarium vascular wilt</name>
    <dbReference type="NCBI Taxonomy" id="5507"/>
    <lineage>
        <taxon>Eukaryota</taxon>
        <taxon>Fungi</taxon>
        <taxon>Dikarya</taxon>
        <taxon>Ascomycota</taxon>
        <taxon>Pezizomycotina</taxon>
        <taxon>Sordariomycetes</taxon>
        <taxon>Hypocreomycetidae</taxon>
        <taxon>Hypocreales</taxon>
        <taxon>Nectriaceae</taxon>
        <taxon>Fusarium</taxon>
        <taxon>Fusarium oxysporum species complex</taxon>
    </lineage>
</organism>
<feature type="transmembrane region" description="Helical" evidence="2">
    <location>
        <begin position="263"/>
        <end position="286"/>
    </location>
</feature>